<proteinExistence type="predicted"/>
<gene>
    <name evidence="1" type="ORF">S03H2_71591</name>
</gene>
<reference evidence="1" key="1">
    <citation type="journal article" date="2014" name="Front. Microbiol.">
        <title>High frequency of phylogenetically diverse reductive dehalogenase-homologous genes in deep subseafloor sedimentary metagenomes.</title>
        <authorList>
            <person name="Kawai M."/>
            <person name="Futagami T."/>
            <person name="Toyoda A."/>
            <person name="Takaki Y."/>
            <person name="Nishi S."/>
            <person name="Hori S."/>
            <person name="Arai W."/>
            <person name="Tsubouchi T."/>
            <person name="Morono Y."/>
            <person name="Uchiyama I."/>
            <person name="Ito T."/>
            <person name="Fujiyama A."/>
            <person name="Inagaki F."/>
            <person name="Takami H."/>
        </authorList>
    </citation>
    <scope>NUCLEOTIDE SEQUENCE</scope>
    <source>
        <strain evidence="1">Expedition CK06-06</strain>
    </source>
</reference>
<sequence>LHSIIDINKIERQVCIQTDEGRVVKIGKSSNQLFIGVFFKNSDLNMHKICGIPYDIMHKIREVIFIYLSNILEDPNLKEVDLYGEVKEC</sequence>
<accession>X1KF87</accession>
<dbReference type="AlphaFoldDB" id="X1KF87"/>
<feature type="non-terminal residue" evidence="1">
    <location>
        <position position="1"/>
    </location>
</feature>
<name>X1KF87_9ZZZZ</name>
<protein>
    <submittedName>
        <fullName evidence="1">Uncharacterized protein</fullName>
    </submittedName>
</protein>
<organism evidence="1">
    <name type="scientific">marine sediment metagenome</name>
    <dbReference type="NCBI Taxonomy" id="412755"/>
    <lineage>
        <taxon>unclassified sequences</taxon>
        <taxon>metagenomes</taxon>
        <taxon>ecological metagenomes</taxon>
    </lineage>
</organism>
<evidence type="ECO:0000313" key="1">
    <source>
        <dbReference type="EMBL" id="GAH92300.1"/>
    </source>
</evidence>
<feature type="non-terminal residue" evidence="1">
    <location>
        <position position="89"/>
    </location>
</feature>
<dbReference type="EMBL" id="BARU01047986">
    <property type="protein sequence ID" value="GAH92300.1"/>
    <property type="molecule type" value="Genomic_DNA"/>
</dbReference>
<comment type="caution">
    <text evidence="1">The sequence shown here is derived from an EMBL/GenBank/DDBJ whole genome shotgun (WGS) entry which is preliminary data.</text>
</comment>